<evidence type="ECO:0000256" key="1">
    <source>
        <dbReference type="ARBA" id="ARBA00004123"/>
    </source>
</evidence>
<evidence type="ECO:0000256" key="2">
    <source>
        <dbReference type="ARBA" id="ARBA00011738"/>
    </source>
</evidence>
<dbReference type="GO" id="GO:0046983">
    <property type="term" value="F:protein dimerization activity"/>
    <property type="evidence" value="ECO:0007669"/>
    <property type="project" value="InterPro"/>
</dbReference>
<dbReference type="InterPro" id="IPR045239">
    <property type="entry name" value="bHLH95_bHLH"/>
</dbReference>
<comment type="caution">
    <text evidence="9">The sequence shown here is derived from an EMBL/GenBank/DDBJ whole genome shotgun (WGS) entry which is preliminary data.</text>
</comment>
<feature type="domain" description="BHLH" evidence="8">
    <location>
        <begin position="196"/>
        <end position="245"/>
    </location>
</feature>
<comment type="subunit">
    <text evidence="2">Homodimer.</text>
</comment>
<keyword evidence="10" id="KW-1185">Reference proteome</keyword>
<evidence type="ECO:0000313" key="9">
    <source>
        <dbReference type="EMBL" id="KAE8656979.1"/>
    </source>
</evidence>
<keyword evidence="5" id="KW-0804">Transcription</keyword>
<dbReference type="AlphaFoldDB" id="A0A6A2XET5"/>
<dbReference type="GO" id="GO:0005634">
    <property type="term" value="C:nucleus"/>
    <property type="evidence" value="ECO:0007669"/>
    <property type="project" value="UniProtKB-SubCell"/>
</dbReference>
<proteinExistence type="predicted"/>
<dbReference type="PANTHER" id="PTHR16223">
    <property type="entry name" value="TRANSCRIPTION FACTOR BHLH83-RELATED"/>
    <property type="match status" value="1"/>
</dbReference>
<dbReference type="SUPFAM" id="SSF47459">
    <property type="entry name" value="HLH, helix-loop-helix DNA-binding domain"/>
    <property type="match status" value="1"/>
</dbReference>
<dbReference type="PROSITE" id="PS50888">
    <property type="entry name" value="BHLH"/>
    <property type="match status" value="1"/>
</dbReference>
<organism evidence="9 10">
    <name type="scientific">Hibiscus syriacus</name>
    <name type="common">Rose of Sharon</name>
    <dbReference type="NCBI Taxonomy" id="106335"/>
    <lineage>
        <taxon>Eukaryota</taxon>
        <taxon>Viridiplantae</taxon>
        <taxon>Streptophyta</taxon>
        <taxon>Embryophyta</taxon>
        <taxon>Tracheophyta</taxon>
        <taxon>Spermatophyta</taxon>
        <taxon>Magnoliopsida</taxon>
        <taxon>eudicotyledons</taxon>
        <taxon>Gunneridae</taxon>
        <taxon>Pentapetalae</taxon>
        <taxon>rosids</taxon>
        <taxon>malvids</taxon>
        <taxon>Malvales</taxon>
        <taxon>Malvaceae</taxon>
        <taxon>Malvoideae</taxon>
        <taxon>Hibiscus</taxon>
    </lineage>
</organism>
<protein>
    <submittedName>
        <fullName evidence="9">BHLH110 protein</fullName>
    </submittedName>
</protein>
<evidence type="ECO:0000256" key="7">
    <source>
        <dbReference type="SAM" id="MobiDB-lite"/>
    </source>
</evidence>
<dbReference type="PANTHER" id="PTHR16223:SF53">
    <property type="entry name" value="TRANSCRIPTION FACTOR BHLH68-LIKE"/>
    <property type="match status" value="1"/>
</dbReference>
<dbReference type="Proteomes" id="UP000436088">
    <property type="component" value="Unassembled WGS sequence"/>
</dbReference>
<sequence>MMAAGNPSWRSMNPPPQQHSSNLFTAPIPPSLLSPQYVLGSSTTLLPNSLPIHHFQELPVQSWSQRLLGGLSGEEERFGTSHYQPKKLEIWESQILNPSPRVPLVVDVKQEITQNSNLLGHSNDEFQASAIAWSQVMPVSPPRSCITNLSSNNILELTYHKGANHETTVNQPGLNHSSECNSTAAGRVCKKARVQPSSSSSQPLQKVRKEKLGDRITSLHQLVSPFGKTDTASVLLEVIGYIRFLHDQIEALSSPYLGTASQNVRNQQSDKAKDLRSRGLCLVPVSCTTHHTETDNDGAQYWPPTFGGGGF</sequence>
<evidence type="ECO:0000256" key="3">
    <source>
        <dbReference type="ARBA" id="ARBA00023015"/>
    </source>
</evidence>
<name>A0A6A2XET5_HIBSY</name>
<reference evidence="9" key="1">
    <citation type="submission" date="2019-09" db="EMBL/GenBank/DDBJ databases">
        <title>Draft genome information of white flower Hibiscus syriacus.</title>
        <authorList>
            <person name="Kim Y.-M."/>
        </authorList>
    </citation>
    <scope>NUCLEOTIDE SEQUENCE [LARGE SCALE GENOMIC DNA]</scope>
    <source>
        <strain evidence="9">YM2019G1</strain>
    </source>
</reference>
<keyword evidence="4" id="KW-0238">DNA-binding</keyword>
<accession>A0A6A2XET5</accession>
<dbReference type="GO" id="GO:0000978">
    <property type="term" value="F:RNA polymerase II cis-regulatory region sequence-specific DNA binding"/>
    <property type="evidence" value="ECO:0007669"/>
    <property type="project" value="TreeGrafter"/>
</dbReference>
<evidence type="ECO:0000259" key="8">
    <source>
        <dbReference type="PROSITE" id="PS50888"/>
    </source>
</evidence>
<dbReference type="CDD" id="cd11393">
    <property type="entry name" value="bHLH_AtbHLH_like"/>
    <property type="match status" value="1"/>
</dbReference>
<dbReference type="InterPro" id="IPR011598">
    <property type="entry name" value="bHLH_dom"/>
</dbReference>
<evidence type="ECO:0000256" key="5">
    <source>
        <dbReference type="ARBA" id="ARBA00023163"/>
    </source>
</evidence>
<dbReference type="FunFam" id="4.10.280.10:FF:000032">
    <property type="entry name" value="Transcription factor bHLH123 family"/>
    <property type="match status" value="1"/>
</dbReference>
<evidence type="ECO:0000256" key="6">
    <source>
        <dbReference type="ARBA" id="ARBA00023242"/>
    </source>
</evidence>
<keyword evidence="6" id="KW-0539">Nucleus</keyword>
<keyword evidence="3" id="KW-0805">Transcription regulation</keyword>
<evidence type="ECO:0000256" key="4">
    <source>
        <dbReference type="ARBA" id="ARBA00023125"/>
    </source>
</evidence>
<dbReference type="OrthoDB" id="1839773at2759"/>
<comment type="subcellular location">
    <subcellularLocation>
        <location evidence="1">Nucleus</location>
    </subcellularLocation>
</comment>
<dbReference type="EMBL" id="VEPZ02001762">
    <property type="protein sequence ID" value="KAE8656979.1"/>
    <property type="molecule type" value="Genomic_DNA"/>
</dbReference>
<dbReference type="InterPro" id="IPR045843">
    <property type="entry name" value="IND-like"/>
</dbReference>
<dbReference type="InterPro" id="IPR036638">
    <property type="entry name" value="HLH_DNA-bd_sf"/>
</dbReference>
<evidence type="ECO:0000313" key="10">
    <source>
        <dbReference type="Proteomes" id="UP000436088"/>
    </source>
</evidence>
<dbReference type="GO" id="GO:0000981">
    <property type="term" value="F:DNA-binding transcription factor activity, RNA polymerase II-specific"/>
    <property type="evidence" value="ECO:0007669"/>
    <property type="project" value="TreeGrafter"/>
</dbReference>
<feature type="region of interest" description="Disordered" evidence="7">
    <location>
        <begin position="1"/>
        <end position="26"/>
    </location>
</feature>
<dbReference type="Gene3D" id="4.10.280.10">
    <property type="entry name" value="Helix-loop-helix DNA-binding domain"/>
    <property type="match status" value="1"/>
</dbReference>
<gene>
    <name evidence="9" type="ORF">F3Y22_tig00116997pilonHSYRG00727</name>
</gene>